<feature type="region of interest" description="Disordered" evidence="1">
    <location>
        <begin position="2596"/>
        <end position="2632"/>
    </location>
</feature>
<keyword evidence="2" id="KW-1185">Reference proteome</keyword>
<feature type="compositionally biased region" description="Polar residues" evidence="1">
    <location>
        <begin position="917"/>
        <end position="930"/>
    </location>
</feature>
<feature type="compositionally biased region" description="Polar residues" evidence="1">
    <location>
        <begin position="1086"/>
        <end position="1103"/>
    </location>
</feature>
<feature type="compositionally biased region" description="Basic and acidic residues" evidence="1">
    <location>
        <begin position="1464"/>
        <end position="1473"/>
    </location>
</feature>
<feature type="compositionally biased region" description="Basic residues" evidence="1">
    <location>
        <begin position="2393"/>
        <end position="2405"/>
    </location>
</feature>
<feature type="region of interest" description="Disordered" evidence="1">
    <location>
        <begin position="2148"/>
        <end position="2194"/>
    </location>
</feature>
<feature type="region of interest" description="Disordered" evidence="1">
    <location>
        <begin position="1525"/>
        <end position="1565"/>
    </location>
</feature>
<feature type="compositionally biased region" description="Polar residues" evidence="1">
    <location>
        <begin position="396"/>
        <end position="414"/>
    </location>
</feature>
<evidence type="ECO:0000313" key="2">
    <source>
        <dbReference type="Proteomes" id="UP001652624"/>
    </source>
</evidence>
<feature type="region of interest" description="Disordered" evidence="1">
    <location>
        <begin position="3102"/>
        <end position="3132"/>
    </location>
</feature>
<feature type="region of interest" description="Disordered" evidence="1">
    <location>
        <begin position="901"/>
        <end position="930"/>
    </location>
</feature>
<evidence type="ECO:0000256" key="1">
    <source>
        <dbReference type="SAM" id="MobiDB-lite"/>
    </source>
</evidence>
<feature type="region of interest" description="Disordered" evidence="1">
    <location>
        <begin position="1086"/>
        <end position="1135"/>
    </location>
</feature>
<feature type="compositionally biased region" description="Basic and acidic residues" evidence="1">
    <location>
        <begin position="1525"/>
        <end position="1543"/>
    </location>
</feature>
<dbReference type="GeneID" id="132538666"/>
<feature type="compositionally biased region" description="Basic and acidic residues" evidence="1">
    <location>
        <begin position="2601"/>
        <end position="2632"/>
    </location>
</feature>
<dbReference type="PANTHER" id="PTHR35542">
    <property type="entry name" value="COILED-COIL DOMAIN-CONTAINING PROTEIN 168"/>
    <property type="match status" value="1"/>
</dbReference>
<feature type="region of interest" description="Disordered" evidence="1">
    <location>
        <begin position="371"/>
        <end position="415"/>
    </location>
</feature>
<feature type="region of interest" description="Disordered" evidence="1">
    <location>
        <begin position="1246"/>
        <end position="1270"/>
    </location>
</feature>
<dbReference type="Proteomes" id="UP001652624">
    <property type="component" value="Chromosome 5"/>
</dbReference>
<organism evidence="2 3">
    <name type="scientific">Erinaceus europaeus</name>
    <name type="common">Western European hedgehog</name>
    <dbReference type="NCBI Taxonomy" id="9365"/>
    <lineage>
        <taxon>Eukaryota</taxon>
        <taxon>Metazoa</taxon>
        <taxon>Chordata</taxon>
        <taxon>Craniata</taxon>
        <taxon>Vertebrata</taxon>
        <taxon>Euteleostomi</taxon>
        <taxon>Mammalia</taxon>
        <taxon>Eutheria</taxon>
        <taxon>Laurasiatheria</taxon>
        <taxon>Eulipotyphla</taxon>
        <taxon>Erinaceidae</taxon>
        <taxon>Erinaceinae</taxon>
        <taxon>Erinaceus</taxon>
    </lineage>
</organism>
<feature type="region of interest" description="Disordered" evidence="1">
    <location>
        <begin position="2540"/>
        <end position="2565"/>
    </location>
</feature>
<accession>A0ABM3XGB3</accession>
<sequence length="3233" mass="364927">MTFDDQSSSSFLEESFYYRNGNFSERTITSSFTSEENEGSFESRVSSEEVTWTSTSKSKYKVRHLSKNHMSSSSGTSSSLSLFHEDVKEVFLSHSSGCPESEQETIHFSSKKLFSIMKTNKNKMLTFSSDFNFSKKSQITVENEYLDVAPCPPAHLFLSREQIRLLEENLRNQIPLKSKGRGEGETPYMNSIYQEVLIQNQPSMNPKQGSFQGFCEAKSTSQAPQCLHNQESVSNHADTKTSRPHDVMKPFSRSMQESFRAQNLSRSPHLVKIPCSVDTQDSAEDLQADRECLDEHPCSVWIEVPEEIEYVIQGQNTTSKNARSLSPDSGAKGVPQLKNMKRDGQQENISSESSQCSACDSVPLLTAMKRQENRRETLYSKNKLNPRVPSRKSEKTPPSQVFQTTPVGQTSRHSSLGYRCNSEKKEDSHQRECISLKVLNCIHVSKHNRENKELKCISPRSSPQLEQSFMVNIHQAPCSSPIERNWRNQESFKSPVIQAKGIGAAGVCAPSRKEMSELPTPAHSIPSGEVIAESRQQFIFSSEPKSNRRMDIPSVHNFHLTLSNGKKLPASPPEMQKSSPQGNAQSQEDFLKIVLESSDVNLLISLGNTKQEGHEQSGDVQAQKSTEDIILKGEDPLVINITECGRQRENGELERDTKSNLQILQGERIPGISPSATDPTASEPCDMAMHNRLKTQTDTSRKVGHSPSAAKQEELPEGKKTGVTDCTEKRRLFDKPQEHGREEEERASPEAVPQLTQKFRYSLELKQKSTYVKLEIEQNISGKEKTQDEEQEVQSQTLSPQTTEGTVLCPTAVPFQGGEAKQNTDRLMGGETADPENPLKVREKLPIGGGVSIETADCKISLGGDLGTIPGDSIAEEKNIVKGVGPAVSLESSVISMLPSSDLERKRNRRDLPGTKSVPSTTRKIKQPVTSTIRSNNRHAIGRHGNRLIGNSKVIVKQILEDKTMTDVLLNVTDPHSSSLPSTRTCSGYHAGNHSYTKLMQERPQAEKAERCSDVMQKGSDSGSTLETRLQGELRQHKETPVRMVFQGSWDHGADTYSKKAWKTEKEIYQLTLPTQMTVESTYFPRMSSSQDEQMRTSLTTQVDSKHTPGPQRASPTTEMSLTEDRLSQAGENDAPDCVRDVREIAYCFAETKGEFSEHIPDTMPETLHSYMSVLASPKMKKNRVRFSLTDCAVQSVHVSKTSSDSQTSSPTGHGKQGESSLNTNQIDRLAYEFLNTLFCPRSIRVQGDTDSSSHAQLRQGELGDGRRPQYMDFITKGSAFYCREEKVQYGEEEEQSTQLHTAPEQAHCLHLDGSQRMEPHFIEPDPALACLTQELPVKRQDVRYQTCFAQAALQTDFQVSPREVEATTQKANETEKQLVGPVEPKMPPFKPETALMDKLLSSPTDHGLPSVGEHERERDPYVMGNDSVLSKDLQVSFLQSSDFTEHFISKYERKRRLLSSSQKHMDGLNMRDKSRRKHRMGLRSSFATKSKTVDLGKHVSDQIHFFMTSASDCTYVYRRVGREKDKSGEERLSSTHVKEMTSPHEGSIISDNSRETGSQDEGVSEQAMALEGILQHSQHFIFCSGRRKECDLQKSENQGRGIILSVMEQGHPRQMQPKGLMHAQELKTNHQLQNDKICSLSSQISLLRSEESLMGLILTDRKKSSPLCDGILTRKQNSCDKEEKTELTEYLPATDLESPAISKPDLAESQRRRKTVTHRAFKTTMLHKDMKTKARKTPISQVFNILGNGCSKYLPPKAMKLQIFDFLVQIKYFEFLDDLTTQVKRDLAQELPAAVLESLDSSLFPLPVSERKKYLLKFTKRAKRSPLHITTQEKKTAVSQTFNTIKHSLSSSRRQFERNFKTMVRQGQTVADIILNVISSSVPVSPDIKMHSHVKVETDMRWERDLSHEREKPDREKVSVDSKAQKVKTPHLVKSDLESLNTARKKSPHPLATPWEQLQHTLLTQRLVHSVSCSILNSLTLENQQKRTKTLKGLKGTGTSSIFPLVPRKSVSASLIITTQSDCSPERDLRRELACPLPRGKIWVQKKPHMRTLKSLGFWKPESSKCKGQRKVTQISHSRIGKTQISVLKTIRLTRPGILSRRKEQDYVLEYIAREIAQGLSDKYVDDGLSLTPVSFASQTRIKVKAKRGPLKKRSNVTQLQYENKSPYNYSSARHSTSDNTSESVSQTEREGNGLSCRVDLQFLRKTGSRKDQNRSAVEQKVQGHTVVSEEAVDSVYSPLMIPFQNEEPVFHAPQKDTLQRTGGKIPCPELVNTVLDDLLIDDMQYSGPTCDRNPKRKLGVSSVLSQQFEVDEDINSQKILKSLNNHNIISTMPKSSVFADPCEESPSKKESNHVAKKHKEWQRDLMMFRMSVLSASRRQKRALTFPERRALKSSRHKARRTKKSLYSQKPNIPEPGDLSYRNKEDCNLKSVIKHMKQNKSIANAFSFPILVATCKKTGREMHCIPKIEMDKARTKTDHTKLEKSPCDREAWEASLTNMQNRWSNARKMNVQHEKEKNTIHELLDSASLYHHQFTFGARPNKDLGASKSEPKPNISEGRQTWNSPCMMQGNHIHKMILKSAARQVMSFLQAEAVKTSSRIQEKKKPMNVDRSESGSRQHESPQEGNVRRRWDNHIFDEKSRNQNTQGNTILQTLDLPNLDLSECQNQGNTFKSVSQRSTTSSKHTTLKAEKLPVSQLLHITRCLRRRHRKKEQSKLKYKTKGWPWNESVREAFFCAFEAAKIPTPGLVVDELLLHTTVRDTQDDRILHKNRDGHIPEETAELGENLATSFSEPWDFFVPIVPDSESQIKTVSLSDKNIRLSSRYLIRKRREPVVSQILKIDRPLTKSKKMHGPNLKIKIKETRQCHDLSERISDTICFMSDTSEATRQSRSQTQRERPPRLSCVQSAQMDLPAEELVIAQPLNVTDPAALCLNKEQGQEADMKSSRTVSDAASKFTHVSIPTLLNIKMEQAPSSWHIYEESSIKRNAPRKAKVRKLFKTTPHTTQPLASGADQRRGSGLFTSEAPLVNMVLPVCSSQKTEVDSPAQEAKTHSVEGFRLEDFPFSKTPLLQVAKQKKEFKDANLETIANPTILMSKAEKPRMEVHLSTTRQGGDSQQPRGGKEPEKQGMSPEVWSLLTDKESNRRDTPVVQPPWAEGVDLLIPRKGDQQERYTYELLQKPASSHKVGPHQVNPSEQQIKSEGTNMMQFEHSTPQAKEALKGMDIIMIPRSRNT</sequence>
<feature type="compositionally biased region" description="Polar residues" evidence="1">
    <location>
        <begin position="318"/>
        <end position="327"/>
    </location>
</feature>
<feature type="region of interest" description="Disordered" evidence="1">
    <location>
        <begin position="2390"/>
        <end position="2422"/>
    </location>
</feature>
<feature type="region of interest" description="Disordered" evidence="1">
    <location>
        <begin position="782"/>
        <end position="838"/>
    </location>
</feature>
<feature type="region of interest" description="Disordered" evidence="1">
    <location>
        <begin position="694"/>
        <end position="753"/>
    </location>
</feature>
<dbReference type="PANTHER" id="PTHR35542:SF2">
    <property type="entry name" value="LEUCINE-RICH REPEAT TRANSMEMBRANE PROTEIN CCDC168"/>
    <property type="match status" value="1"/>
</dbReference>
<name>A0ABM3XGB3_ERIEU</name>
<evidence type="ECO:0000313" key="3">
    <source>
        <dbReference type="RefSeq" id="XP_060047860.1"/>
    </source>
</evidence>
<feature type="compositionally biased region" description="Polar residues" evidence="1">
    <location>
        <begin position="2157"/>
        <end position="2188"/>
    </location>
</feature>
<reference evidence="3" key="1">
    <citation type="submission" date="2025-08" db="UniProtKB">
        <authorList>
            <consortium name="RefSeq"/>
        </authorList>
    </citation>
    <scope>IDENTIFICATION</scope>
</reference>
<dbReference type="InterPro" id="IPR053366">
    <property type="entry name" value="LRR_transmembrane"/>
</dbReference>
<feature type="compositionally biased region" description="Basic and acidic residues" evidence="1">
    <location>
        <begin position="1905"/>
        <end position="1925"/>
    </location>
</feature>
<gene>
    <name evidence="3" type="primary">LOC132538666</name>
</gene>
<feature type="region of interest" description="Disordered" evidence="1">
    <location>
        <begin position="1198"/>
        <end position="1222"/>
    </location>
</feature>
<feature type="region of interest" description="Disordered" evidence="1">
    <location>
        <begin position="1905"/>
        <end position="1951"/>
    </location>
</feature>
<feature type="region of interest" description="Disordered" evidence="1">
    <location>
        <begin position="1464"/>
        <end position="1486"/>
    </location>
</feature>
<proteinExistence type="predicted"/>
<feature type="compositionally biased region" description="Polar residues" evidence="1">
    <location>
        <begin position="793"/>
        <end position="805"/>
    </location>
</feature>
<feature type="compositionally biased region" description="Low complexity" evidence="1">
    <location>
        <begin position="1200"/>
        <end position="1212"/>
    </location>
</feature>
<feature type="region of interest" description="Disordered" evidence="1">
    <location>
        <begin position="318"/>
        <end position="337"/>
    </location>
</feature>
<dbReference type="RefSeq" id="XP_060047860.1">
    <property type="nucleotide sequence ID" value="XM_060191877.1"/>
</dbReference>
<feature type="compositionally biased region" description="Polar residues" evidence="1">
    <location>
        <begin position="576"/>
        <end position="586"/>
    </location>
</feature>
<feature type="region of interest" description="Disordered" evidence="1">
    <location>
        <begin position="563"/>
        <end position="586"/>
    </location>
</feature>
<feature type="compositionally biased region" description="Basic and acidic residues" evidence="1">
    <location>
        <begin position="902"/>
        <end position="913"/>
    </location>
</feature>
<feature type="compositionally biased region" description="Polar residues" evidence="1">
    <location>
        <begin position="3106"/>
        <end position="3118"/>
    </location>
</feature>
<protein>
    <submittedName>
        <fullName evidence="3">Leucine-rich repeat transmembrane protein CCDC168-like</fullName>
    </submittedName>
</protein>
<feature type="compositionally biased region" description="Polar residues" evidence="1">
    <location>
        <begin position="1550"/>
        <end position="1562"/>
    </location>
</feature>
<feature type="compositionally biased region" description="Basic and acidic residues" evidence="1">
    <location>
        <begin position="711"/>
        <end position="748"/>
    </location>
</feature>